<dbReference type="Gene3D" id="3.40.190.10">
    <property type="entry name" value="Periplasmic binding protein-like II"/>
    <property type="match status" value="2"/>
</dbReference>
<dbReference type="EMBL" id="WHNW01000002">
    <property type="protein sequence ID" value="MPV85671.1"/>
    <property type="molecule type" value="Genomic_DNA"/>
</dbReference>
<dbReference type="InterPro" id="IPR011852">
    <property type="entry name" value="TRAP_TAXI"/>
</dbReference>
<dbReference type="Proteomes" id="UP000471298">
    <property type="component" value="Unassembled WGS sequence"/>
</dbReference>
<reference evidence="2 3" key="1">
    <citation type="submission" date="2019-10" db="EMBL/GenBank/DDBJ databases">
        <title>Cardiobacteriales fam. a chemoheterotrophic member of the order Cardiobacteriales, and proposal of Cardiobacteriales fam. nov.</title>
        <authorList>
            <person name="Wang C."/>
        </authorList>
    </citation>
    <scope>NUCLEOTIDE SEQUENCE [LARGE SCALE GENOMIC DNA]</scope>
    <source>
        <strain evidence="2 3">ML27</strain>
    </source>
</reference>
<name>A0A6N7ESZ8_9GAMM</name>
<proteinExistence type="predicted"/>
<keyword evidence="1" id="KW-0732">Signal</keyword>
<gene>
    <name evidence="2" type="ORF">GCU85_02825</name>
</gene>
<dbReference type="InParanoid" id="A0A6N7ESZ8"/>
<dbReference type="PANTHER" id="PTHR42941">
    <property type="entry name" value="SLL1037 PROTEIN"/>
    <property type="match status" value="1"/>
</dbReference>
<dbReference type="SUPFAM" id="SSF53850">
    <property type="entry name" value="Periplasmic binding protein-like II"/>
    <property type="match status" value="1"/>
</dbReference>
<evidence type="ECO:0000313" key="3">
    <source>
        <dbReference type="Proteomes" id="UP000471298"/>
    </source>
</evidence>
<dbReference type="Pfam" id="PF16868">
    <property type="entry name" value="NMT1_3"/>
    <property type="match status" value="1"/>
</dbReference>
<protein>
    <submittedName>
        <fullName evidence="2">TAXI family TRAP transporter solute-binding subunit</fullName>
    </submittedName>
</protein>
<comment type="caution">
    <text evidence="2">The sequence shown here is derived from an EMBL/GenBank/DDBJ whole genome shotgun (WGS) entry which is preliminary data.</text>
</comment>
<organism evidence="2 3">
    <name type="scientific">Ostreibacterium oceani</name>
    <dbReference type="NCBI Taxonomy" id="2654998"/>
    <lineage>
        <taxon>Bacteria</taxon>
        <taxon>Pseudomonadati</taxon>
        <taxon>Pseudomonadota</taxon>
        <taxon>Gammaproteobacteria</taxon>
        <taxon>Cardiobacteriales</taxon>
        <taxon>Ostreibacteriaceae</taxon>
        <taxon>Ostreibacterium</taxon>
    </lineage>
</organism>
<accession>A0A6N7ESZ8</accession>
<keyword evidence="3" id="KW-1185">Reference proteome</keyword>
<feature type="signal peptide" evidence="1">
    <location>
        <begin position="1"/>
        <end position="21"/>
    </location>
</feature>
<evidence type="ECO:0000313" key="2">
    <source>
        <dbReference type="EMBL" id="MPV85671.1"/>
    </source>
</evidence>
<sequence length="322" mass="34675">MRRRHRLNILLWVAMCLPALAMSQGNIIKIGTGSTGGAYYPVGGAVCRYMKEARDDGKKSICFAQPTGGSVDNLQLLAAGTMDLGIVQSDTLIAAYNGTGAFADKANDQLRVMFSLHQEMFTIVATQKSGIKTFDDLAGKTINLGGLNSGSYLNMRRLLDALMLDVNHFASTRELSPDAALDALCSGEIHATVYMVGHPNDNIRNSLSRCDGQLVSLSTEQIAALQTRYPYYVQSVVPEDLYAGQTAATTFGLSAVLVTTAKADTDAIYNLTKAALENIAGLRTVHPTLSQLSAVRMASGQYEVPYHPGALQYLEEKSLLPQ</sequence>
<feature type="chain" id="PRO_5026959355" evidence="1">
    <location>
        <begin position="22"/>
        <end position="322"/>
    </location>
</feature>
<dbReference type="PANTHER" id="PTHR42941:SF1">
    <property type="entry name" value="SLL1037 PROTEIN"/>
    <property type="match status" value="1"/>
</dbReference>
<dbReference type="NCBIfam" id="TIGR02122">
    <property type="entry name" value="TRAP_TAXI"/>
    <property type="match status" value="1"/>
</dbReference>
<dbReference type="RefSeq" id="WP_152809134.1">
    <property type="nucleotide sequence ID" value="NZ_WHNW01000002.1"/>
</dbReference>
<dbReference type="AlphaFoldDB" id="A0A6N7ESZ8"/>
<evidence type="ECO:0000256" key="1">
    <source>
        <dbReference type="SAM" id="SignalP"/>
    </source>
</evidence>